<evidence type="ECO:0000259" key="1">
    <source>
        <dbReference type="Pfam" id="PF18925"/>
    </source>
</evidence>
<dbReference type="OrthoDB" id="707810at2"/>
<dbReference type="Pfam" id="PF18925">
    <property type="entry name" value="DUF5675"/>
    <property type="match status" value="1"/>
</dbReference>
<evidence type="ECO:0000313" key="3">
    <source>
        <dbReference type="Proteomes" id="UP000325105"/>
    </source>
</evidence>
<protein>
    <recommendedName>
        <fullName evidence="1">DUF5675 domain-containing protein</fullName>
    </recommendedName>
</protein>
<sequence>MKNTHTLVLRRKYGEQGTNGTVTYQGRHICHTIELPDRNNIPRISCIPEGRYKLQKRQYPRHGEQIGIPNVLNREAILIHPANNALKELLGCIAPVTALTGEGQGTGSRAALQELKALVYALWDQGDDVFLAIRSCG</sequence>
<name>A0A5S5D799_9SPHI</name>
<reference evidence="2 3" key="1">
    <citation type="submission" date="2019-07" db="EMBL/GenBank/DDBJ databases">
        <title>Genomic Encyclopedia of Archaeal and Bacterial Type Strains, Phase II (KMG-II): from individual species to whole genera.</title>
        <authorList>
            <person name="Goeker M."/>
        </authorList>
    </citation>
    <scope>NUCLEOTIDE SEQUENCE [LARGE SCALE GENOMIC DNA]</scope>
    <source>
        <strain evidence="2 3">DSM 18850</strain>
    </source>
</reference>
<dbReference type="InterPro" id="IPR043732">
    <property type="entry name" value="DUF5675"/>
</dbReference>
<dbReference type="AlphaFoldDB" id="A0A5S5D799"/>
<proteinExistence type="predicted"/>
<dbReference type="EMBL" id="VNHX01000020">
    <property type="protein sequence ID" value="TYP91334.1"/>
    <property type="molecule type" value="Genomic_DNA"/>
</dbReference>
<comment type="caution">
    <text evidence="2">The sequence shown here is derived from an EMBL/GenBank/DDBJ whole genome shotgun (WGS) entry which is preliminary data.</text>
</comment>
<dbReference type="RefSeq" id="WP_148909617.1">
    <property type="nucleotide sequence ID" value="NZ_VNHX01000020.1"/>
</dbReference>
<accession>A0A5S5D799</accession>
<organism evidence="2 3">
    <name type="scientific">Sphingobacterium allocomposti</name>
    <dbReference type="NCBI Taxonomy" id="415956"/>
    <lineage>
        <taxon>Bacteria</taxon>
        <taxon>Pseudomonadati</taxon>
        <taxon>Bacteroidota</taxon>
        <taxon>Sphingobacteriia</taxon>
        <taxon>Sphingobacteriales</taxon>
        <taxon>Sphingobacteriaceae</taxon>
        <taxon>Sphingobacterium</taxon>
    </lineage>
</organism>
<dbReference type="Proteomes" id="UP000325105">
    <property type="component" value="Unassembled WGS sequence"/>
</dbReference>
<evidence type="ECO:0000313" key="2">
    <source>
        <dbReference type="EMBL" id="TYP91334.1"/>
    </source>
</evidence>
<gene>
    <name evidence="2" type="ORF">BC792_12042</name>
</gene>
<keyword evidence="3" id="KW-1185">Reference proteome</keyword>
<feature type="domain" description="DUF5675" evidence="1">
    <location>
        <begin position="8"/>
        <end position="119"/>
    </location>
</feature>